<dbReference type="Gene3D" id="3.80.10.10">
    <property type="entry name" value="Ribonuclease Inhibitor"/>
    <property type="match status" value="1"/>
</dbReference>
<dbReference type="InterPro" id="IPR032675">
    <property type="entry name" value="LRR_dom_sf"/>
</dbReference>
<dbReference type="EMBL" id="GG738864">
    <property type="protein sequence ID" value="EFC45114.1"/>
    <property type="molecule type" value="Genomic_DNA"/>
</dbReference>
<sequence length="560" mass="64271">MEEWLSNLKELNLNSDQILALVMEKIREKTKLVEEMQNETLKRTKEIEWLHSELVTQDKKRKAETALKKEPVESKKVKKEAPRVKEIACDDMTTRILGFLPGLQGFKLLLVSKQFLRAVEQLKSYYYCDGDDVTSFSESIFFKHLNIVDIVPEGMLNFGEMLTKVDEIKELRCKPKGKFYASLFSKKSRIEKIVIEESCHSVELDSFNLYNLQELSVHFLDVISNISKFVNNTTHSLRVLKIDADEGIGGSLSPIASLPELEELCLTNIEILPETKLFDIFKCKTLRKCQISTCSGTDMVEIPMINLECPNLVSLNLISKLMFCDIVCNFKMPKLATLKLSGVTRRGAVYLSSNESLTNLCNVEFSNPKDETYQLMFQNQNLISLKQLILRAQQDTETLSGLLFHLSKQESPFSLEKLVIEKRKPSLDGFDVFCSSAKFTNLTELVISLPSFIKQLMLLAECKHFSNLRKLYIGNHMDVGLETNEIEEVKRMEFISQLSKNETFKNLKNLKYYISDNDIVILKNSSVISLNELCIGRKDLLTSYGYRHLCEWGISWKICQ</sequence>
<name>D2VDB4_NAEGR</name>
<proteinExistence type="predicted"/>
<dbReference type="KEGG" id="ngr:NAEGRDRAFT_66785"/>
<dbReference type="SUPFAM" id="SSF52047">
    <property type="entry name" value="RNI-like"/>
    <property type="match status" value="1"/>
</dbReference>
<keyword evidence="2" id="KW-1185">Reference proteome</keyword>
<evidence type="ECO:0000313" key="1">
    <source>
        <dbReference type="EMBL" id="EFC45114.1"/>
    </source>
</evidence>
<dbReference type="Proteomes" id="UP000006671">
    <property type="component" value="Unassembled WGS sequence"/>
</dbReference>
<evidence type="ECO:0000313" key="2">
    <source>
        <dbReference type="Proteomes" id="UP000006671"/>
    </source>
</evidence>
<reference evidence="1 2" key="1">
    <citation type="journal article" date="2010" name="Cell">
        <title>The genome of Naegleria gruberi illuminates early eukaryotic versatility.</title>
        <authorList>
            <person name="Fritz-Laylin L.K."/>
            <person name="Prochnik S.E."/>
            <person name="Ginger M.L."/>
            <person name="Dacks J.B."/>
            <person name="Carpenter M.L."/>
            <person name="Field M.C."/>
            <person name="Kuo A."/>
            <person name="Paredez A."/>
            <person name="Chapman J."/>
            <person name="Pham J."/>
            <person name="Shu S."/>
            <person name="Neupane R."/>
            <person name="Cipriano M."/>
            <person name="Mancuso J."/>
            <person name="Tu H."/>
            <person name="Salamov A."/>
            <person name="Lindquist E."/>
            <person name="Shapiro H."/>
            <person name="Lucas S."/>
            <person name="Grigoriev I.V."/>
            <person name="Cande W.Z."/>
            <person name="Fulton C."/>
            <person name="Rokhsar D.S."/>
            <person name="Dawson S.C."/>
        </authorList>
    </citation>
    <scope>NUCLEOTIDE SEQUENCE [LARGE SCALE GENOMIC DNA]</scope>
    <source>
        <strain evidence="1 2">NEG-M</strain>
    </source>
</reference>
<dbReference type="InParanoid" id="D2VDB4"/>
<dbReference type="GeneID" id="8857063"/>
<organism evidence="2">
    <name type="scientific">Naegleria gruberi</name>
    <name type="common">Amoeba</name>
    <dbReference type="NCBI Taxonomy" id="5762"/>
    <lineage>
        <taxon>Eukaryota</taxon>
        <taxon>Discoba</taxon>
        <taxon>Heterolobosea</taxon>
        <taxon>Tetramitia</taxon>
        <taxon>Eutetramitia</taxon>
        <taxon>Vahlkampfiidae</taxon>
        <taxon>Naegleria</taxon>
    </lineage>
</organism>
<dbReference type="VEuPathDB" id="AmoebaDB:NAEGRDRAFT_66785"/>
<gene>
    <name evidence="1" type="ORF">NAEGRDRAFT_66785</name>
</gene>
<dbReference type="AlphaFoldDB" id="D2VDB4"/>
<accession>D2VDB4</accession>
<dbReference type="RefSeq" id="XP_002677858.1">
    <property type="nucleotide sequence ID" value="XM_002677812.1"/>
</dbReference>
<protein>
    <submittedName>
        <fullName evidence="1">Predicted protein</fullName>
    </submittedName>
</protein>